<dbReference type="Proteomes" id="UP000242999">
    <property type="component" value="Unassembled WGS sequence"/>
</dbReference>
<dbReference type="EMBL" id="FNYH01000005">
    <property type="protein sequence ID" value="SEI61159.1"/>
    <property type="molecule type" value="Genomic_DNA"/>
</dbReference>
<dbReference type="InterPro" id="IPR013078">
    <property type="entry name" value="His_Pase_superF_clade-1"/>
</dbReference>
<proteinExistence type="predicted"/>
<evidence type="ECO:0000313" key="1">
    <source>
        <dbReference type="EMBL" id="SEI61159.1"/>
    </source>
</evidence>
<dbReference type="STRING" id="64971.SAMN05421831_105124"/>
<dbReference type="RefSeq" id="WP_093309230.1">
    <property type="nucleotide sequence ID" value="NZ_FNYH01000005.1"/>
</dbReference>
<reference evidence="2" key="1">
    <citation type="submission" date="2016-10" db="EMBL/GenBank/DDBJ databases">
        <authorList>
            <person name="Varghese N."/>
            <person name="Submissions S."/>
        </authorList>
    </citation>
    <scope>NUCLEOTIDE SEQUENCE [LARGE SCALE GENOMIC DNA]</scope>
    <source>
        <strain evidence="2">DSM 7165</strain>
    </source>
</reference>
<accession>A0A1H6RZR6</accession>
<sequence length="168" mass="18543">MQNVLVVMRHAEAVYSWPDQARPLTPYGQAHAAEMGAWLAQHLPEAPQIWASPFTRTQQTAHLVAQHWNNASVGDLDWLLPTEDPYIVLEQILTLASSPQILISHQPLVSDVISLLTQGHLHELVPMNTASAAWLHGEVRAAACMDLHALWHVQDLIAGQYATGAICK</sequence>
<dbReference type="SMART" id="SM00855">
    <property type="entry name" value="PGAM"/>
    <property type="match status" value="1"/>
</dbReference>
<name>A0A1H6RZR6_9GAMM</name>
<dbReference type="SUPFAM" id="SSF53254">
    <property type="entry name" value="Phosphoglycerate mutase-like"/>
    <property type="match status" value="1"/>
</dbReference>
<keyword evidence="2" id="KW-1185">Reference proteome</keyword>
<dbReference type="InterPro" id="IPR029033">
    <property type="entry name" value="His_PPase_superfam"/>
</dbReference>
<protein>
    <submittedName>
        <fullName evidence="1">Phosphohistidine phosphatase</fullName>
    </submittedName>
</protein>
<dbReference type="AlphaFoldDB" id="A0A1H6RZR6"/>
<organism evidence="1 2">
    <name type="scientific">Allopseudospirillum japonicum</name>
    <dbReference type="NCBI Taxonomy" id="64971"/>
    <lineage>
        <taxon>Bacteria</taxon>
        <taxon>Pseudomonadati</taxon>
        <taxon>Pseudomonadota</taxon>
        <taxon>Gammaproteobacteria</taxon>
        <taxon>Oceanospirillales</taxon>
        <taxon>Oceanospirillaceae</taxon>
        <taxon>Allopseudospirillum</taxon>
    </lineage>
</organism>
<dbReference type="CDD" id="cd07067">
    <property type="entry name" value="HP_PGM_like"/>
    <property type="match status" value="1"/>
</dbReference>
<evidence type="ECO:0000313" key="2">
    <source>
        <dbReference type="Proteomes" id="UP000242999"/>
    </source>
</evidence>
<dbReference type="Gene3D" id="3.40.50.1240">
    <property type="entry name" value="Phosphoglycerate mutase-like"/>
    <property type="match status" value="1"/>
</dbReference>
<gene>
    <name evidence="1" type="ORF">SAMN05421831_105124</name>
</gene>
<dbReference type="Pfam" id="PF00300">
    <property type="entry name" value="His_Phos_1"/>
    <property type="match status" value="1"/>
</dbReference>
<dbReference type="OrthoDB" id="280692at2"/>